<evidence type="ECO:0000313" key="2">
    <source>
        <dbReference type="EMBL" id="KAF4964836.1"/>
    </source>
</evidence>
<dbReference type="OrthoDB" id="9992527at2759"/>
<reference evidence="2" key="2">
    <citation type="submission" date="2020-05" db="EMBL/GenBank/DDBJ databases">
        <authorList>
            <person name="Kim H.-S."/>
            <person name="Proctor R.H."/>
            <person name="Brown D.W."/>
        </authorList>
    </citation>
    <scope>NUCLEOTIDE SEQUENCE</scope>
    <source>
        <strain evidence="2">NRRL 22465</strain>
    </source>
</reference>
<dbReference type="PANTHER" id="PTHR45348:SF2">
    <property type="entry name" value="ZINC-TYPE ALCOHOL DEHYDROGENASE-LIKE PROTEIN C2E1P3.01"/>
    <property type="match status" value="1"/>
</dbReference>
<evidence type="ECO:0000313" key="3">
    <source>
        <dbReference type="Proteomes" id="UP000635477"/>
    </source>
</evidence>
<dbReference type="GO" id="GO:0016651">
    <property type="term" value="F:oxidoreductase activity, acting on NAD(P)H"/>
    <property type="evidence" value="ECO:0007669"/>
    <property type="project" value="InterPro"/>
</dbReference>
<evidence type="ECO:0000256" key="1">
    <source>
        <dbReference type="ARBA" id="ARBA00023002"/>
    </source>
</evidence>
<protein>
    <submittedName>
        <fullName evidence="2">Uncharacterized protein</fullName>
    </submittedName>
</protein>
<gene>
    <name evidence="2" type="ORF">FZEAL_10831</name>
</gene>
<dbReference type="Proteomes" id="UP000635477">
    <property type="component" value="Unassembled WGS sequence"/>
</dbReference>
<accession>A0A8H4TVD9</accession>
<feature type="non-terminal residue" evidence="2">
    <location>
        <position position="1"/>
    </location>
</feature>
<reference evidence="2" key="1">
    <citation type="journal article" date="2020" name="BMC Genomics">
        <title>Correction to: Identification and distribution of gene clusters required for synthesis of sphingolipid metabolism inhibitors in diverse species of the filamentous fungus Fusarium.</title>
        <authorList>
            <person name="Kim H.S."/>
            <person name="Lohmar J.M."/>
            <person name="Busman M."/>
            <person name="Brown D.W."/>
            <person name="Naumann T.A."/>
            <person name="Divon H.H."/>
            <person name="Lysoe E."/>
            <person name="Uhlig S."/>
            <person name="Proctor R.H."/>
        </authorList>
    </citation>
    <scope>NUCLEOTIDE SEQUENCE</scope>
    <source>
        <strain evidence="2">NRRL 22465</strain>
    </source>
</reference>
<proteinExistence type="predicted"/>
<dbReference type="PANTHER" id="PTHR45348">
    <property type="entry name" value="HYPOTHETICAL OXIDOREDUCTASE (EUROFUNG)"/>
    <property type="match status" value="1"/>
</dbReference>
<dbReference type="InterPro" id="IPR047122">
    <property type="entry name" value="Trans-enoyl_RdTase-like"/>
</dbReference>
<dbReference type="Gene3D" id="3.40.50.720">
    <property type="entry name" value="NAD(P)-binding Rossmann-like Domain"/>
    <property type="match status" value="1"/>
</dbReference>
<keyword evidence="3" id="KW-1185">Reference proteome</keyword>
<keyword evidence="1" id="KW-0560">Oxidoreductase</keyword>
<dbReference type="EMBL" id="JABEYC010001467">
    <property type="protein sequence ID" value="KAF4964836.1"/>
    <property type="molecule type" value="Genomic_DNA"/>
</dbReference>
<organism evidence="2 3">
    <name type="scientific">Fusarium zealandicum</name>
    <dbReference type="NCBI Taxonomy" id="1053134"/>
    <lineage>
        <taxon>Eukaryota</taxon>
        <taxon>Fungi</taxon>
        <taxon>Dikarya</taxon>
        <taxon>Ascomycota</taxon>
        <taxon>Pezizomycotina</taxon>
        <taxon>Sordariomycetes</taxon>
        <taxon>Hypocreomycetidae</taxon>
        <taxon>Hypocreales</taxon>
        <taxon>Nectriaceae</taxon>
        <taxon>Fusarium</taxon>
        <taxon>Fusarium staphyleae species complex</taxon>
    </lineage>
</organism>
<sequence>QTKVTPVLVWTAFNKDVQFREFRFLASEDDHKLSTEFNEKMRGWIEDGKIKPNRPKVLAGGLDAVKGGFQEHRDGKISAEKLVYEL</sequence>
<dbReference type="Gene3D" id="3.90.180.10">
    <property type="entry name" value="Medium-chain alcohol dehydrogenases, catalytic domain"/>
    <property type="match status" value="1"/>
</dbReference>
<comment type="caution">
    <text evidence="2">The sequence shown here is derived from an EMBL/GenBank/DDBJ whole genome shotgun (WGS) entry which is preliminary data.</text>
</comment>
<name>A0A8H4TVD9_9HYPO</name>
<dbReference type="AlphaFoldDB" id="A0A8H4TVD9"/>